<dbReference type="PANTHER" id="PTHR36577">
    <property type="entry name" value="DUF521 DOMAIN PROTEIN (AFU_ORTHOLOGUE AFUA_6G00490)"/>
    <property type="match status" value="1"/>
</dbReference>
<dbReference type="GO" id="GO:0016829">
    <property type="term" value="F:lyase activity"/>
    <property type="evidence" value="ECO:0007669"/>
    <property type="project" value="UniProtKB-KW"/>
</dbReference>
<organism evidence="4 5">
    <name type="scientific">Candidatus Filomicrobium marinum</name>
    <dbReference type="NCBI Taxonomy" id="1608628"/>
    <lineage>
        <taxon>Bacteria</taxon>
        <taxon>Pseudomonadati</taxon>
        <taxon>Pseudomonadota</taxon>
        <taxon>Alphaproteobacteria</taxon>
        <taxon>Hyphomicrobiales</taxon>
        <taxon>Hyphomicrobiaceae</taxon>
        <taxon>Filomicrobium</taxon>
    </lineage>
</organism>
<gene>
    <name evidence="4" type="ORF">YBN1229_v1_2076</name>
</gene>
<reference evidence="5" key="1">
    <citation type="submission" date="2015-02" db="EMBL/GenBank/DDBJ databases">
        <authorList>
            <person name="Chooi Y.-H."/>
        </authorList>
    </citation>
    <scope>NUCLEOTIDE SEQUENCE [LARGE SCALE GENOMIC DNA]</scope>
    <source>
        <strain evidence="5">strain Y</strain>
    </source>
</reference>
<evidence type="ECO:0000256" key="2">
    <source>
        <dbReference type="ARBA" id="ARBA00023239"/>
    </source>
</evidence>
<dbReference type="KEGG" id="fil:BN1229_v1_2076"/>
<dbReference type="InterPro" id="IPR007506">
    <property type="entry name" value="PMDh-L-like_dom"/>
</dbReference>
<dbReference type="PANTHER" id="PTHR36577:SF3">
    <property type="entry name" value="DUF521 DOMAIN PROTEIN (AFU_ORTHOLOGUE AFUA_6G00490)"/>
    <property type="match status" value="1"/>
</dbReference>
<evidence type="ECO:0000259" key="3">
    <source>
        <dbReference type="Pfam" id="PF04412"/>
    </source>
</evidence>
<evidence type="ECO:0000313" key="4">
    <source>
        <dbReference type="EMBL" id="CPR19250.1"/>
    </source>
</evidence>
<accession>A0A0D6JF86</accession>
<evidence type="ECO:0000313" key="5">
    <source>
        <dbReference type="Proteomes" id="UP000033187"/>
    </source>
</evidence>
<dbReference type="RefSeq" id="WP_244464887.1">
    <property type="nucleotide sequence ID" value="NZ_LN829118.1"/>
</dbReference>
<keyword evidence="2" id="KW-0456">Lyase</keyword>
<protein>
    <recommendedName>
        <fullName evidence="3">Phosphomevalonate dehydratase large subunit-like domain-containing protein</fullName>
    </recommendedName>
</protein>
<dbReference type="EMBL" id="LN829119">
    <property type="protein sequence ID" value="CPR19250.1"/>
    <property type="molecule type" value="Genomic_DNA"/>
</dbReference>
<dbReference type="AlphaFoldDB" id="A0A0D6JF86"/>
<name>A0A0D6JF86_9HYPH</name>
<keyword evidence="5" id="KW-1185">Reference proteome</keyword>
<evidence type="ECO:0000256" key="1">
    <source>
        <dbReference type="ARBA" id="ARBA00023004"/>
    </source>
</evidence>
<feature type="domain" description="Phosphomevalonate dehydratase large subunit-like" evidence="3">
    <location>
        <begin position="3"/>
        <end position="408"/>
    </location>
</feature>
<dbReference type="Pfam" id="PF04412">
    <property type="entry name" value="AcnX"/>
    <property type="match status" value="1"/>
</dbReference>
<proteinExistence type="predicted"/>
<sequence length="417" mass="45101">MTMRLTEHEQEMAAGLHGPPRKWAMEMLMKVGTVFDAEDLVEISQVHLMADTEATGEEGVRFVEWIGTHEPSQSMVRVPAVTDPRGADFTGYKRIKQPEKFIELERRADAAFRALGFMMTDTCINYQTINPPVQGEHLAFGDTGSSIYANSVLGARTNFEGGPSALAAALTGRVPRYGFHLDSCRRGSTRFVIDVQPNGLSDWGALGGIIGRQMKSYWEVPVIEGVTSAPTSDEIKHFGAALASFGSTPLFHMIGVTPEAPDLGAVFDGPAPEPRRIGDSDLAQFYKDFGPKDDKLDVVVFAAPQLSLFELESLARLLQGRKVNDKVTLIATTSPEMKSAADRMGLTSMIEGAGGIVLQGVCFYQMHAREIGEANGWRNLLSNSAKLVNILGGYGYQTHLADMAACVDAAVAGRIGA</sequence>
<dbReference type="Proteomes" id="UP000033187">
    <property type="component" value="Chromosome 1"/>
</dbReference>
<keyword evidence="1" id="KW-0408">Iron</keyword>
<dbReference type="KEGG" id="fiy:BN1229_v1_2076"/>